<feature type="chain" id="PRO_5034661828" description="DUF4148 domain-containing protein" evidence="2">
    <location>
        <begin position="23"/>
        <end position="80"/>
    </location>
</feature>
<organism evidence="3 4">
    <name type="scientific">Burkholderia cepacia</name>
    <name type="common">Pseudomonas cepacia</name>
    <dbReference type="NCBI Taxonomy" id="292"/>
    <lineage>
        <taxon>Bacteria</taxon>
        <taxon>Pseudomonadati</taxon>
        <taxon>Pseudomonadota</taxon>
        <taxon>Betaproteobacteria</taxon>
        <taxon>Burkholderiales</taxon>
        <taxon>Burkholderiaceae</taxon>
        <taxon>Burkholderia</taxon>
        <taxon>Burkholderia cepacia complex</taxon>
    </lineage>
</organism>
<reference evidence="3" key="1">
    <citation type="submission" date="2020-12" db="EMBL/GenBank/DDBJ databases">
        <title>Burkholderia cepacia complex in Mexico.</title>
        <authorList>
            <person name="Estrada P."/>
        </authorList>
    </citation>
    <scope>NUCLEOTIDE SEQUENCE</scope>
    <source>
        <strain evidence="3">871</strain>
    </source>
</reference>
<keyword evidence="2" id="KW-0732">Signal</keyword>
<dbReference type="AlphaFoldDB" id="A0A8I1AUS5"/>
<evidence type="ECO:0000313" key="3">
    <source>
        <dbReference type="EMBL" id="MBH9702135.1"/>
    </source>
</evidence>
<comment type="caution">
    <text evidence="3">The sequence shown here is derived from an EMBL/GenBank/DDBJ whole genome shotgun (WGS) entry which is preliminary data.</text>
</comment>
<gene>
    <name evidence="3" type="ORF">JAO13_37475</name>
</gene>
<evidence type="ECO:0008006" key="5">
    <source>
        <dbReference type="Google" id="ProtNLM"/>
    </source>
</evidence>
<evidence type="ECO:0000256" key="1">
    <source>
        <dbReference type="SAM" id="MobiDB-lite"/>
    </source>
</evidence>
<evidence type="ECO:0000256" key="2">
    <source>
        <dbReference type="SAM" id="SignalP"/>
    </source>
</evidence>
<dbReference type="RefSeq" id="WP_059710535.1">
    <property type="nucleotide sequence ID" value="NZ_CADDZZ010000021.1"/>
</dbReference>
<proteinExistence type="predicted"/>
<feature type="region of interest" description="Disordered" evidence="1">
    <location>
        <begin position="51"/>
        <end position="80"/>
    </location>
</feature>
<feature type="signal peptide" evidence="2">
    <location>
        <begin position="1"/>
        <end position="22"/>
    </location>
</feature>
<protein>
    <recommendedName>
        <fullName evidence="5">DUF4148 domain-containing protein</fullName>
    </recommendedName>
</protein>
<dbReference type="Proteomes" id="UP000645612">
    <property type="component" value="Unassembled WGS sequence"/>
</dbReference>
<evidence type="ECO:0000313" key="4">
    <source>
        <dbReference type="Proteomes" id="UP000645612"/>
    </source>
</evidence>
<name>A0A8I1AUS5_BURCE</name>
<sequence length="80" mass="8605">MKPPINALLALVLAMVPAFASAKVQGTGIAIADVTLERIRVEREDRAIDDARRAAERRMSTTSPYGKGVPGRDAGKAMQR</sequence>
<dbReference type="EMBL" id="JAEDXG010000061">
    <property type="protein sequence ID" value="MBH9702135.1"/>
    <property type="molecule type" value="Genomic_DNA"/>
</dbReference>
<accession>A0A8I1AUS5</accession>